<comment type="caution">
    <text evidence="1">The sequence shown here is derived from an EMBL/GenBank/DDBJ whole genome shotgun (WGS) entry which is preliminary data.</text>
</comment>
<accession>A0A2G3EDE7</accession>
<dbReference type="AlphaFoldDB" id="A0A2G3EDE7"/>
<dbReference type="RefSeq" id="WP_099412869.1">
    <property type="nucleotide sequence ID" value="NZ_PDYH01000010.1"/>
</dbReference>
<dbReference type="Proteomes" id="UP000224317">
    <property type="component" value="Unassembled WGS sequence"/>
</dbReference>
<evidence type="ECO:0000313" key="1">
    <source>
        <dbReference type="EMBL" id="PHU41081.1"/>
    </source>
</evidence>
<sequence length="382" mass="44754">MCAMSQQVQYAELFKDIEYKLTNIDDYAWGEELYEFPLIVYIKNRSTIPNYGRVCQESVEVGLITINPHAEGMIEVVPAMYWPTNKNIYIKDDVFNKYWRHLKKSVAIGIENNPEYCQEHGIETPEDIVNLRILKTPDKEPYVSYHGKIKFKTKEKIEPKGTSLKRARQSKLDNPKNIFFYSSNRDGSRQVHDKECEVLDSIPDDKFSGSNEVPDGYILCKKCKRKLLIRMGCYPNSKQIPMCGSFFHKHRVATTEIEQMIDKGITFHVDDMSVMTINGIEDTWQIRAVGEEVSLWHNNYVKVSDTERYITDGFHDQKCPGSMTNMIHYIEGYTWKKHLAAEERKKLRAEEEARIAVVAGERRTHWYYRLIDRIKDLLKRVK</sequence>
<evidence type="ECO:0000313" key="2">
    <source>
        <dbReference type="Proteomes" id="UP000224317"/>
    </source>
</evidence>
<name>A0A2G3EDE7_9FIRM</name>
<proteinExistence type="predicted"/>
<keyword evidence="2" id="KW-1185">Reference proteome</keyword>
<dbReference type="EMBL" id="PDYH01000010">
    <property type="protein sequence ID" value="PHU41081.1"/>
    <property type="molecule type" value="Genomic_DNA"/>
</dbReference>
<gene>
    <name evidence="1" type="ORF">CSX00_03810</name>
</gene>
<organism evidence="1 2">
    <name type="scientific">Pseudobutyrivibrio ruminis</name>
    <dbReference type="NCBI Taxonomy" id="46206"/>
    <lineage>
        <taxon>Bacteria</taxon>
        <taxon>Bacillati</taxon>
        <taxon>Bacillota</taxon>
        <taxon>Clostridia</taxon>
        <taxon>Lachnospirales</taxon>
        <taxon>Lachnospiraceae</taxon>
        <taxon>Pseudobutyrivibrio</taxon>
    </lineage>
</organism>
<reference evidence="1" key="1">
    <citation type="submission" date="2017-10" db="EMBL/GenBank/DDBJ databases">
        <title>Resolving the taxonomy of Roseburia spp., Eubacterium rectale and Agathobacter spp. through phylogenomic analysis.</title>
        <authorList>
            <person name="Sheridan P.O."/>
            <person name="Walker A.W."/>
            <person name="Duncan S.H."/>
            <person name="Scott K.P."/>
            <person name="Toole P.W.O."/>
            <person name="Luis P."/>
            <person name="Flint H.J."/>
        </authorList>
    </citation>
    <scope>NUCLEOTIDE SEQUENCE [LARGE SCALE GENOMIC DNA]</scope>
    <source>
        <strain evidence="1">JK10</strain>
    </source>
</reference>
<protein>
    <submittedName>
        <fullName evidence="1">Uncharacterized protein</fullName>
    </submittedName>
</protein>